<name>A0ABT1RTB8_9FIRM</name>
<dbReference type="EMBL" id="JANFXK010000020">
    <property type="protein sequence ID" value="MCQ4638111.1"/>
    <property type="molecule type" value="Genomic_DNA"/>
</dbReference>
<gene>
    <name evidence="1" type="ORF">NE619_15345</name>
</gene>
<protein>
    <submittedName>
        <fullName evidence="1">Uncharacterized protein</fullName>
    </submittedName>
</protein>
<evidence type="ECO:0000313" key="2">
    <source>
        <dbReference type="Proteomes" id="UP001524502"/>
    </source>
</evidence>
<proteinExistence type="predicted"/>
<comment type="caution">
    <text evidence="1">The sequence shown here is derived from an EMBL/GenBank/DDBJ whole genome shotgun (WGS) entry which is preliminary data.</text>
</comment>
<organism evidence="1 2">
    <name type="scientific">Anaerovorax odorimutans</name>
    <dbReference type="NCBI Taxonomy" id="109327"/>
    <lineage>
        <taxon>Bacteria</taxon>
        <taxon>Bacillati</taxon>
        <taxon>Bacillota</taxon>
        <taxon>Clostridia</taxon>
        <taxon>Peptostreptococcales</taxon>
        <taxon>Anaerovoracaceae</taxon>
        <taxon>Anaerovorax</taxon>
    </lineage>
</organism>
<dbReference type="RefSeq" id="WP_256133303.1">
    <property type="nucleotide sequence ID" value="NZ_JANFXK010000020.1"/>
</dbReference>
<keyword evidence="2" id="KW-1185">Reference proteome</keyword>
<dbReference type="Proteomes" id="UP001524502">
    <property type="component" value="Unassembled WGS sequence"/>
</dbReference>
<evidence type="ECO:0000313" key="1">
    <source>
        <dbReference type="EMBL" id="MCQ4638111.1"/>
    </source>
</evidence>
<accession>A0ABT1RTB8</accession>
<reference evidence="1 2" key="1">
    <citation type="submission" date="2022-06" db="EMBL/GenBank/DDBJ databases">
        <title>Isolation of gut microbiota from human fecal samples.</title>
        <authorList>
            <person name="Pamer E.G."/>
            <person name="Barat B."/>
            <person name="Waligurski E."/>
            <person name="Medina S."/>
            <person name="Paddock L."/>
            <person name="Mostad J."/>
        </authorList>
    </citation>
    <scope>NUCLEOTIDE SEQUENCE [LARGE SCALE GENOMIC DNA]</scope>
    <source>
        <strain evidence="1 2">SL.3.17</strain>
    </source>
</reference>
<sequence length="194" mass="21559">MWFVVFLVLLAFTFLSLGALRMPSALSRRTLIVFSTLLVLSLLTACHSEDPQREVSKVLGLNTSKGALAYVSDTHGGFHGDGTTYIELTFTDESFENALNQNSQWHPLPLSDNLTALVYGEKDEHGSIGPYLTGDDGKSLFPAIKNGYYFFEDRQSNGKDSQDDSGILKQPSFNVTLAIYDIDTRTLHFCEFDT</sequence>